<reference evidence="2" key="2">
    <citation type="journal article" date="2020" name="Nat. Commun.">
        <title>Large-scale genome sequencing of mycorrhizal fungi provides insights into the early evolution of symbiotic traits.</title>
        <authorList>
            <person name="Miyauchi S."/>
            <person name="Kiss E."/>
            <person name="Kuo A."/>
            <person name="Drula E."/>
            <person name="Kohler A."/>
            <person name="Sanchez-Garcia M."/>
            <person name="Morin E."/>
            <person name="Andreopoulos B."/>
            <person name="Barry K.W."/>
            <person name="Bonito G."/>
            <person name="Buee M."/>
            <person name="Carver A."/>
            <person name="Chen C."/>
            <person name="Cichocki N."/>
            <person name="Clum A."/>
            <person name="Culley D."/>
            <person name="Crous P.W."/>
            <person name="Fauchery L."/>
            <person name="Girlanda M."/>
            <person name="Hayes R.D."/>
            <person name="Keri Z."/>
            <person name="LaButti K."/>
            <person name="Lipzen A."/>
            <person name="Lombard V."/>
            <person name="Magnuson J."/>
            <person name="Maillard F."/>
            <person name="Murat C."/>
            <person name="Nolan M."/>
            <person name="Ohm R.A."/>
            <person name="Pangilinan J."/>
            <person name="Pereira M.F."/>
            <person name="Perotto S."/>
            <person name="Peter M."/>
            <person name="Pfister S."/>
            <person name="Riley R."/>
            <person name="Sitrit Y."/>
            <person name="Stielow J.B."/>
            <person name="Szollosi G."/>
            <person name="Zifcakova L."/>
            <person name="Stursova M."/>
            <person name="Spatafora J.W."/>
            <person name="Tedersoo L."/>
            <person name="Vaario L.M."/>
            <person name="Yamada A."/>
            <person name="Yan M."/>
            <person name="Wang P."/>
            <person name="Xu J."/>
            <person name="Bruns T."/>
            <person name="Baldrian P."/>
            <person name="Vilgalys R."/>
            <person name="Dunand C."/>
            <person name="Henrissat B."/>
            <person name="Grigoriev I.V."/>
            <person name="Hibbett D."/>
            <person name="Nagy L.G."/>
            <person name="Martin F.M."/>
        </authorList>
    </citation>
    <scope>NUCLEOTIDE SEQUENCE</scope>
    <source>
        <strain evidence="2">BED1</strain>
    </source>
</reference>
<comment type="caution">
    <text evidence="2">The sequence shown here is derived from an EMBL/GenBank/DDBJ whole genome shotgun (WGS) entry which is preliminary data.</text>
</comment>
<name>A0AAD4GFJ3_BOLED</name>
<evidence type="ECO:0008006" key="4">
    <source>
        <dbReference type="Google" id="ProtNLM"/>
    </source>
</evidence>
<protein>
    <recommendedName>
        <fullName evidence="4">Secreted protein</fullName>
    </recommendedName>
</protein>
<feature type="signal peptide" evidence="1">
    <location>
        <begin position="1"/>
        <end position="21"/>
    </location>
</feature>
<feature type="chain" id="PRO_5042015306" description="Secreted protein" evidence="1">
    <location>
        <begin position="22"/>
        <end position="178"/>
    </location>
</feature>
<gene>
    <name evidence="2" type="ORF">L210DRAFT_3193481</name>
</gene>
<dbReference type="Proteomes" id="UP001194468">
    <property type="component" value="Unassembled WGS sequence"/>
</dbReference>
<dbReference type="AlphaFoldDB" id="A0AAD4GFJ3"/>
<keyword evidence="3" id="KW-1185">Reference proteome</keyword>
<organism evidence="2 3">
    <name type="scientific">Boletus edulis BED1</name>
    <dbReference type="NCBI Taxonomy" id="1328754"/>
    <lineage>
        <taxon>Eukaryota</taxon>
        <taxon>Fungi</taxon>
        <taxon>Dikarya</taxon>
        <taxon>Basidiomycota</taxon>
        <taxon>Agaricomycotina</taxon>
        <taxon>Agaricomycetes</taxon>
        <taxon>Agaricomycetidae</taxon>
        <taxon>Boletales</taxon>
        <taxon>Boletineae</taxon>
        <taxon>Boletaceae</taxon>
        <taxon>Boletoideae</taxon>
        <taxon>Boletus</taxon>
    </lineage>
</organism>
<evidence type="ECO:0000313" key="3">
    <source>
        <dbReference type="Proteomes" id="UP001194468"/>
    </source>
</evidence>
<keyword evidence="1" id="KW-0732">Signal</keyword>
<evidence type="ECO:0000313" key="2">
    <source>
        <dbReference type="EMBL" id="KAF8442091.1"/>
    </source>
</evidence>
<sequence length="178" mass="19713">MWLGAQQIFCFLRMVWHPCCLFEFCNRQSKFSSTRSLHDGIGQSSGSSSTLAPAVTPFFVVLPTMISTYLRILADPGHVPWHTLRNYYAGLLGCHLGAVCLSGRPLGFSRDRLTTVSSDCTLVMLQVRILIWRAMRGVARQVQSNMSRSLLSSRVDKSMCALGQSRTSETISESVSSS</sequence>
<accession>A0AAD4GFJ3</accession>
<proteinExistence type="predicted"/>
<reference evidence="2" key="1">
    <citation type="submission" date="2019-10" db="EMBL/GenBank/DDBJ databases">
        <authorList>
            <consortium name="DOE Joint Genome Institute"/>
            <person name="Kuo A."/>
            <person name="Miyauchi S."/>
            <person name="Kiss E."/>
            <person name="Drula E."/>
            <person name="Kohler A."/>
            <person name="Sanchez-Garcia M."/>
            <person name="Andreopoulos B."/>
            <person name="Barry K.W."/>
            <person name="Bonito G."/>
            <person name="Buee M."/>
            <person name="Carver A."/>
            <person name="Chen C."/>
            <person name="Cichocki N."/>
            <person name="Clum A."/>
            <person name="Culley D."/>
            <person name="Crous P.W."/>
            <person name="Fauchery L."/>
            <person name="Girlanda M."/>
            <person name="Hayes R."/>
            <person name="Keri Z."/>
            <person name="LaButti K."/>
            <person name="Lipzen A."/>
            <person name="Lombard V."/>
            <person name="Magnuson J."/>
            <person name="Maillard F."/>
            <person name="Morin E."/>
            <person name="Murat C."/>
            <person name="Nolan M."/>
            <person name="Ohm R."/>
            <person name="Pangilinan J."/>
            <person name="Pereira M."/>
            <person name="Perotto S."/>
            <person name="Peter M."/>
            <person name="Riley R."/>
            <person name="Sitrit Y."/>
            <person name="Stielow B."/>
            <person name="Szollosi G."/>
            <person name="Zifcakova L."/>
            <person name="Stursova M."/>
            <person name="Spatafora J.W."/>
            <person name="Tedersoo L."/>
            <person name="Vaario L.-M."/>
            <person name="Yamada A."/>
            <person name="Yan M."/>
            <person name="Wang P."/>
            <person name="Xu J."/>
            <person name="Bruns T."/>
            <person name="Baldrian P."/>
            <person name="Vilgalys R."/>
            <person name="Henrissat B."/>
            <person name="Grigoriev I.V."/>
            <person name="Hibbett D."/>
            <person name="Nagy L.G."/>
            <person name="Martin F.M."/>
        </authorList>
    </citation>
    <scope>NUCLEOTIDE SEQUENCE</scope>
    <source>
        <strain evidence="2">BED1</strain>
    </source>
</reference>
<evidence type="ECO:0000256" key="1">
    <source>
        <dbReference type="SAM" id="SignalP"/>
    </source>
</evidence>
<dbReference type="EMBL" id="WHUW01000009">
    <property type="protein sequence ID" value="KAF8442091.1"/>
    <property type="molecule type" value="Genomic_DNA"/>
</dbReference>